<dbReference type="InterPro" id="IPR014752">
    <property type="entry name" value="Arrestin-like_C"/>
</dbReference>
<feature type="signal peptide" evidence="2">
    <location>
        <begin position="1"/>
        <end position="19"/>
    </location>
</feature>
<evidence type="ECO:0000259" key="3">
    <source>
        <dbReference type="Pfam" id="PF04426"/>
    </source>
</evidence>
<dbReference type="InterPro" id="IPR022794">
    <property type="entry name" value="Bul1_C"/>
</dbReference>
<keyword evidence="2" id="KW-0732">Signal</keyword>
<dbReference type="STRING" id="150374.A0A0M8N7G1"/>
<dbReference type="EMBL" id="LGSR01000008">
    <property type="protein sequence ID" value="KOS21550.1"/>
    <property type="molecule type" value="Genomic_DNA"/>
</dbReference>
<dbReference type="PANTHER" id="PTHR31904">
    <property type="entry name" value="BYPASS OF STOP CODON PROTEIN 5-RELATED"/>
    <property type="match status" value="1"/>
</dbReference>
<feature type="compositionally biased region" description="Basic residues" evidence="1">
    <location>
        <begin position="423"/>
        <end position="435"/>
    </location>
</feature>
<organism evidence="4 5">
    <name type="scientific">Escovopsis weberi</name>
    <dbReference type="NCBI Taxonomy" id="150374"/>
    <lineage>
        <taxon>Eukaryota</taxon>
        <taxon>Fungi</taxon>
        <taxon>Dikarya</taxon>
        <taxon>Ascomycota</taxon>
        <taxon>Pezizomycotina</taxon>
        <taxon>Sordariomycetes</taxon>
        <taxon>Hypocreomycetidae</taxon>
        <taxon>Hypocreales</taxon>
        <taxon>Hypocreaceae</taxon>
        <taxon>Escovopsis</taxon>
    </lineage>
</organism>
<feature type="chain" id="PRO_5005818935" description="Bul1 C-terminal domain-containing protein" evidence="2">
    <location>
        <begin position="20"/>
        <end position="570"/>
    </location>
</feature>
<proteinExistence type="predicted"/>
<evidence type="ECO:0000256" key="1">
    <source>
        <dbReference type="SAM" id="MobiDB-lite"/>
    </source>
</evidence>
<dbReference type="Gene3D" id="2.60.40.640">
    <property type="match status" value="1"/>
</dbReference>
<comment type="caution">
    <text evidence="4">The sequence shown here is derived from an EMBL/GenBank/DDBJ whole genome shotgun (WGS) entry which is preliminary data.</text>
</comment>
<evidence type="ECO:0000313" key="5">
    <source>
        <dbReference type="Proteomes" id="UP000053831"/>
    </source>
</evidence>
<dbReference type="InterPro" id="IPR039634">
    <property type="entry name" value="Bul1-like"/>
</dbReference>
<feature type="compositionally biased region" description="Low complexity" evidence="1">
    <location>
        <begin position="386"/>
        <end position="403"/>
    </location>
</feature>
<accession>A0A0M8N7G1</accession>
<gene>
    <name evidence="4" type="ORF">ESCO_005180</name>
</gene>
<feature type="compositionally biased region" description="Polar residues" evidence="1">
    <location>
        <begin position="376"/>
        <end position="385"/>
    </location>
</feature>
<dbReference type="PANTHER" id="PTHR31904:SF1">
    <property type="entry name" value="BYPASS OF STOP CODON PROTEIN 5-RELATED"/>
    <property type="match status" value="1"/>
</dbReference>
<dbReference type="Pfam" id="PF04426">
    <property type="entry name" value="Bul1_C"/>
    <property type="match status" value="1"/>
</dbReference>
<name>A0A0M8N7G1_ESCWE</name>
<evidence type="ECO:0000313" key="4">
    <source>
        <dbReference type="EMBL" id="KOS21550.1"/>
    </source>
</evidence>
<evidence type="ECO:0000256" key="2">
    <source>
        <dbReference type="SAM" id="SignalP"/>
    </source>
</evidence>
<keyword evidence="5" id="KW-1185">Reference proteome</keyword>
<dbReference type="AlphaFoldDB" id="A0A0M8N7G1"/>
<dbReference type="Proteomes" id="UP000053831">
    <property type="component" value="Unassembled WGS sequence"/>
</dbReference>
<feature type="region of interest" description="Disordered" evidence="1">
    <location>
        <begin position="360"/>
        <end position="437"/>
    </location>
</feature>
<protein>
    <recommendedName>
        <fullName evidence="3">Bul1 C-terminal domain-containing protein</fullName>
    </recommendedName>
</protein>
<reference evidence="4 5" key="1">
    <citation type="submission" date="2015-07" db="EMBL/GenBank/DDBJ databases">
        <title>The genome of the fungus Escovopsis weberi, a specialized disease agent of ant agriculture.</title>
        <authorList>
            <person name="de Man T.J."/>
            <person name="Stajich J.E."/>
            <person name="Kubicek C.P."/>
            <person name="Chenthamara K."/>
            <person name="Atanasova L."/>
            <person name="Druzhinina I.S."/>
            <person name="Birnbaum S."/>
            <person name="Barribeau S.M."/>
            <person name="Teiling C."/>
            <person name="Suen G."/>
            <person name="Currie C."/>
            <person name="Gerardo N.M."/>
        </authorList>
    </citation>
    <scope>NUCLEOTIDE SEQUENCE [LARGE SCALE GENOMIC DNA]</scope>
</reference>
<dbReference type="OrthoDB" id="2283785at2759"/>
<sequence>MLLLPIMVGLPPLYSVSRASWDPPRPAIVEIKIDQHHQSRVYTSGSTIAGYVQIRVSRDIPFDDVDIQFTGMAATRLELLRSTPYCFKPFMKLRMPIRNSDLPPDRVLHAPGTYIIPFHFVVPHNLTIGACNHHCTCQAVREQHLRLPPSMGAWDADDWSPDSTHIEYAIKARITRSVPGASPIQLAEGHRIVKVLPSLPEDAPLAVNDDDQRYKMQKEKTVRKGLFSTKKGQVTVASSQPSAIMLSADGHRASSSSVNINLEYVPASTGTPPPKINSVTAKVVSTTFFSVVPMNHLPNMGSRTQRGVSPNLSYSTSKSIFSRSLDASSWTKHDIPTLRHDSGYASTLGDGCGASIIESEERSLADTSSSSSSSSTHSGDTDINTSSHRGSSSSSSGSHGRGSISKKDRKKKKQREKKERKEKAKRAKSASKHPRWSPIKYTTEVEIPFTIPSRNRNVFVPSFHSCLISRTYTLRLNLSIGPAFSAVRLSIPFQVGVETVHDPQGGGELPSFETAVAEGAGIGRDDQAEAGPYAMRPRLMHTPESNRRLDSMLPQYDFTTAHHGPGFGYY</sequence>
<feature type="domain" description="Bul1 C-terminal" evidence="3">
    <location>
        <begin position="392"/>
        <end position="495"/>
    </location>
</feature>